<evidence type="ECO:0000313" key="3">
    <source>
        <dbReference type="EMBL" id="KAJ3781934.1"/>
    </source>
</evidence>
<keyword evidence="1" id="KW-0677">Repeat</keyword>
<dbReference type="Proteomes" id="UP001163798">
    <property type="component" value="Unassembled WGS sequence"/>
</dbReference>
<name>A0AA38KLP7_9AGAR</name>
<evidence type="ECO:0000313" key="4">
    <source>
        <dbReference type="Proteomes" id="UP001163798"/>
    </source>
</evidence>
<dbReference type="EMBL" id="MU793512">
    <property type="protein sequence ID" value="KAJ3781934.1"/>
    <property type="molecule type" value="Genomic_DNA"/>
</dbReference>
<dbReference type="InterPro" id="IPR051210">
    <property type="entry name" value="Ub_ligase/GEF_domain"/>
</dbReference>
<dbReference type="SUPFAM" id="SSF50985">
    <property type="entry name" value="RCC1/BLIP-II"/>
    <property type="match status" value="1"/>
</dbReference>
<sequence length="425" mass="46102">MLFSLVSSGSNAHGQLAIGTTDDAHTFSSCTFYDGDSRKCSISEKIIHIASGGNHTLLLSEYTQEDTGLTMKSLWGCGNGGSGQLGDCRRDEDTTVFRRINLQLAEYGLEGYQPRLICCSWETSYVVLSSERKSDVLLSMGSNDFGDLGVGRGTSVHAKLFQTVQFNHCLEVDGLALDGVYLQVISISTGQHHVIVQLHVQLSDESRQTLIIGWGAARHGQLGDTSTLNKNTPFFSLPKIIEVPHHPNDPVVQIALGHQHSVLLHESGRLTELGSNKKSQIAGLDEFRNVSFVGCTWNGTYVVDACGTLYATGSHSKGQLGRSPPSASIHPHPVEFPFRITSARCLSGFACGSEHILVLKTESGFTPEVWGWGWNEHGNLGLGSTMDVHTPLKLWPQKVDDVNLIATGIWAGCGTSWIALEKQSL</sequence>
<reference evidence="3" key="1">
    <citation type="submission" date="2022-08" db="EMBL/GenBank/DDBJ databases">
        <authorList>
            <consortium name="DOE Joint Genome Institute"/>
            <person name="Min B."/>
            <person name="Riley R."/>
            <person name="Sierra-Patev S."/>
            <person name="Naranjo-Ortiz M."/>
            <person name="Looney B."/>
            <person name="Konkel Z."/>
            <person name="Slot J.C."/>
            <person name="Sakamoto Y."/>
            <person name="Steenwyk J.L."/>
            <person name="Rokas A."/>
            <person name="Carro J."/>
            <person name="Camarero S."/>
            <person name="Ferreira P."/>
            <person name="Molpeceres G."/>
            <person name="Ruiz-Duenas F.J."/>
            <person name="Serrano A."/>
            <person name="Henrissat B."/>
            <person name="Drula E."/>
            <person name="Hughes K.W."/>
            <person name="Mata J.L."/>
            <person name="Ishikawa N.K."/>
            <person name="Vargas-Isla R."/>
            <person name="Ushijima S."/>
            <person name="Smith C.A."/>
            <person name="Ahrendt S."/>
            <person name="Andreopoulos W."/>
            <person name="He G."/>
            <person name="Labutti K."/>
            <person name="Lipzen A."/>
            <person name="Ng V."/>
            <person name="Sandor L."/>
            <person name="Barry K."/>
            <person name="Martinez A.T."/>
            <person name="Xiao Y."/>
            <person name="Gibbons J.G."/>
            <person name="Terashima K."/>
            <person name="Hibbett D.S."/>
            <person name="Grigoriev I.V."/>
        </authorList>
    </citation>
    <scope>NUCLEOTIDE SEQUENCE</scope>
    <source>
        <strain evidence="3">TFB10291</strain>
    </source>
</reference>
<comment type="caution">
    <text evidence="3">The sequence shown here is derived from an EMBL/GenBank/DDBJ whole genome shotgun (WGS) entry which is preliminary data.</text>
</comment>
<evidence type="ECO:0000256" key="2">
    <source>
        <dbReference type="PROSITE-ProRule" id="PRU00235"/>
    </source>
</evidence>
<dbReference type="Pfam" id="PF00415">
    <property type="entry name" value="RCC1"/>
    <property type="match status" value="3"/>
</dbReference>
<gene>
    <name evidence="3" type="ORF">GGU10DRAFT_276593</name>
</gene>
<feature type="repeat" description="RCC1" evidence="2">
    <location>
        <begin position="307"/>
        <end position="362"/>
    </location>
</feature>
<dbReference type="PROSITE" id="PS00626">
    <property type="entry name" value="RCC1_2"/>
    <property type="match status" value="1"/>
</dbReference>
<dbReference type="PROSITE" id="PS50012">
    <property type="entry name" value="RCC1_3"/>
    <property type="match status" value="3"/>
</dbReference>
<accession>A0AA38KLP7</accession>
<evidence type="ECO:0000256" key="1">
    <source>
        <dbReference type="ARBA" id="ARBA00022737"/>
    </source>
</evidence>
<dbReference type="PANTHER" id="PTHR22870:SF408">
    <property type="entry name" value="OS09G0560450 PROTEIN"/>
    <property type="match status" value="1"/>
</dbReference>
<protein>
    <submittedName>
        <fullName evidence="3">Regulator of chromosome condensation 1/beta-lactamase-inhibitor protein II</fullName>
    </submittedName>
</protein>
<dbReference type="Gene3D" id="2.130.10.30">
    <property type="entry name" value="Regulator of chromosome condensation 1/beta-lactamase-inhibitor protein II"/>
    <property type="match status" value="2"/>
</dbReference>
<proteinExistence type="predicted"/>
<organism evidence="3 4">
    <name type="scientific">Lentinula aff. detonsa</name>
    <dbReference type="NCBI Taxonomy" id="2804958"/>
    <lineage>
        <taxon>Eukaryota</taxon>
        <taxon>Fungi</taxon>
        <taxon>Dikarya</taxon>
        <taxon>Basidiomycota</taxon>
        <taxon>Agaricomycotina</taxon>
        <taxon>Agaricomycetes</taxon>
        <taxon>Agaricomycetidae</taxon>
        <taxon>Agaricales</taxon>
        <taxon>Marasmiineae</taxon>
        <taxon>Omphalotaceae</taxon>
        <taxon>Lentinula</taxon>
    </lineage>
</organism>
<dbReference type="InterPro" id="IPR009091">
    <property type="entry name" value="RCC1/BLIP-II"/>
</dbReference>
<feature type="repeat" description="RCC1" evidence="2">
    <location>
        <begin position="3"/>
        <end position="62"/>
    </location>
</feature>
<dbReference type="PANTHER" id="PTHR22870">
    <property type="entry name" value="REGULATOR OF CHROMOSOME CONDENSATION"/>
    <property type="match status" value="1"/>
</dbReference>
<feature type="repeat" description="RCC1" evidence="2">
    <location>
        <begin position="209"/>
        <end position="267"/>
    </location>
</feature>
<dbReference type="AlphaFoldDB" id="A0AA38KLP7"/>
<dbReference type="InterPro" id="IPR000408">
    <property type="entry name" value="Reg_chr_condens"/>
</dbReference>
<keyword evidence="4" id="KW-1185">Reference proteome</keyword>